<dbReference type="InterPro" id="IPR024743">
    <property type="entry name" value="Dynein_HC_stalk"/>
</dbReference>
<comment type="caution">
    <text evidence="4">The sequence shown here is derived from an EMBL/GenBank/DDBJ whole genome shotgun (WGS) entry which is preliminary data.</text>
</comment>
<evidence type="ECO:0000313" key="4">
    <source>
        <dbReference type="EMBL" id="KAJ4455656.1"/>
    </source>
</evidence>
<gene>
    <name evidence="4" type="ORF">PAPYR_9359</name>
</gene>
<accession>A0ABQ8UCS1</accession>
<dbReference type="InterPro" id="IPR026983">
    <property type="entry name" value="DHC"/>
</dbReference>
<sequence length="492" mass="56777">MIGIDRQISALNFLRALSHTTHLPCFFLYKTTNFRADLELQTEELNQMKVHAQQRQEQAEAELRVAKEMHDKADAELEDAMPELDEAKGALKQINPALIAEIRRPNNPPPAMTIVIEPLCIILGRKPKHIDRENRDDYWPTARDLFADMRFVKLLHSYDATQIPDDILAKLQPYIDDPHFTPSQVERTSVALKSLCFWIRSAVRFNQVWRNVYPLKQREEETNKKHHETLEVLAEIHQRLEGYENILRQKHEMKENAANRQTKIEQEIADGRQRLQRATKLTQSLSEERTQWRFRLDQMEGQFHAVVGNCLLCAGFLAYCGPLGTRYRKQLLAEWKSQLEEHGIPYTPGFTVPDQLATPLTILEWTQAGLPSDPTSLENGALAMCQHRWPYLIDPQQQGAKWIRALEESRGLLQFRFGSGKILPSLGKAVRDGLPFLYESVGARDPALRDLALQKTLFSSHILTYISSHNNLFSSHILTYISSHRLCFLHTY</sequence>
<evidence type="ECO:0000259" key="2">
    <source>
        <dbReference type="Pfam" id="PF12777"/>
    </source>
</evidence>
<dbReference type="EMBL" id="JAPMOS010000098">
    <property type="protein sequence ID" value="KAJ4455656.1"/>
    <property type="molecule type" value="Genomic_DNA"/>
</dbReference>
<dbReference type="Gene3D" id="1.20.920.20">
    <property type="match status" value="1"/>
</dbReference>
<proteinExistence type="predicted"/>
<feature type="domain" description="Dynein heavy chain coiled coil stalk" evidence="2">
    <location>
        <begin position="40"/>
        <end position="334"/>
    </location>
</feature>
<dbReference type="InterPro" id="IPR027417">
    <property type="entry name" value="P-loop_NTPase"/>
</dbReference>
<dbReference type="Pfam" id="PF12777">
    <property type="entry name" value="MT"/>
    <property type="match status" value="1"/>
</dbReference>
<evidence type="ECO:0000256" key="1">
    <source>
        <dbReference type="SAM" id="Coils"/>
    </source>
</evidence>
<keyword evidence="5" id="KW-1185">Reference proteome</keyword>
<dbReference type="Gene3D" id="3.40.50.300">
    <property type="entry name" value="P-loop containing nucleotide triphosphate hydrolases"/>
    <property type="match status" value="1"/>
</dbReference>
<protein>
    <submittedName>
        <fullName evidence="4">Dynein heavy chain 1</fullName>
    </submittedName>
</protein>
<dbReference type="InterPro" id="IPR035706">
    <property type="entry name" value="AAA_9"/>
</dbReference>
<dbReference type="PANTHER" id="PTHR45703:SF36">
    <property type="entry name" value="DYNEIN HEAVY CHAIN, CYTOPLASMIC"/>
    <property type="match status" value="1"/>
</dbReference>
<dbReference type="PANTHER" id="PTHR45703">
    <property type="entry name" value="DYNEIN HEAVY CHAIN"/>
    <property type="match status" value="1"/>
</dbReference>
<feature type="coiled-coil region" evidence="1">
    <location>
        <begin position="35"/>
        <end position="76"/>
    </location>
</feature>
<evidence type="ECO:0000259" key="3">
    <source>
        <dbReference type="Pfam" id="PF12781"/>
    </source>
</evidence>
<dbReference type="Proteomes" id="UP001141327">
    <property type="component" value="Unassembled WGS sequence"/>
</dbReference>
<name>A0ABQ8UCS1_9EUKA</name>
<feature type="domain" description="Dynein heavy chain ATP-binding dynein motor region" evidence="3">
    <location>
        <begin position="364"/>
        <end position="459"/>
    </location>
</feature>
<dbReference type="Pfam" id="PF12781">
    <property type="entry name" value="AAA_9"/>
    <property type="match status" value="1"/>
</dbReference>
<keyword evidence="1" id="KW-0175">Coiled coil</keyword>
<organism evidence="4 5">
    <name type="scientific">Paratrimastix pyriformis</name>
    <dbReference type="NCBI Taxonomy" id="342808"/>
    <lineage>
        <taxon>Eukaryota</taxon>
        <taxon>Metamonada</taxon>
        <taxon>Preaxostyla</taxon>
        <taxon>Paratrimastigidae</taxon>
        <taxon>Paratrimastix</taxon>
    </lineage>
</organism>
<evidence type="ECO:0000313" key="5">
    <source>
        <dbReference type="Proteomes" id="UP001141327"/>
    </source>
</evidence>
<reference evidence="4" key="1">
    <citation type="journal article" date="2022" name="bioRxiv">
        <title>Genomics of Preaxostyla Flagellates Illuminates Evolutionary Transitions and the Path Towards Mitochondrial Loss.</title>
        <authorList>
            <person name="Novak L.V.F."/>
            <person name="Treitli S.C."/>
            <person name="Pyrih J."/>
            <person name="Halakuc P."/>
            <person name="Pipaliya S.V."/>
            <person name="Vacek V."/>
            <person name="Brzon O."/>
            <person name="Soukal P."/>
            <person name="Eme L."/>
            <person name="Dacks J.B."/>
            <person name="Karnkowska A."/>
            <person name="Elias M."/>
            <person name="Hampl V."/>
        </authorList>
    </citation>
    <scope>NUCLEOTIDE SEQUENCE</scope>
    <source>
        <strain evidence="4">RCP-MX</strain>
    </source>
</reference>